<keyword evidence="1" id="KW-0732">Signal</keyword>
<organism evidence="2 3">
    <name type="scientific">Syntrophorhabdus aromaticivorans</name>
    <dbReference type="NCBI Taxonomy" id="328301"/>
    <lineage>
        <taxon>Bacteria</taxon>
        <taxon>Pseudomonadati</taxon>
        <taxon>Thermodesulfobacteriota</taxon>
        <taxon>Syntrophorhabdia</taxon>
        <taxon>Syntrophorhabdales</taxon>
        <taxon>Syntrophorhabdaceae</taxon>
        <taxon>Syntrophorhabdus</taxon>
    </lineage>
</organism>
<feature type="signal peptide" evidence="1">
    <location>
        <begin position="1"/>
        <end position="26"/>
    </location>
</feature>
<dbReference type="AlphaFoldDB" id="A0A971M6V2"/>
<dbReference type="Proteomes" id="UP000777265">
    <property type="component" value="Unassembled WGS sequence"/>
</dbReference>
<evidence type="ECO:0000313" key="2">
    <source>
        <dbReference type="EMBL" id="NLW36547.1"/>
    </source>
</evidence>
<evidence type="ECO:0000256" key="1">
    <source>
        <dbReference type="SAM" id="SignalP"/>
    </source>
</evidence>
<dbReference type="EMBL" id="JAAYEE010000263">
    <property type="protein sequence ID" value="NLW36547.1"/>
    <property type="molecule type" value="Genomic_DNA"/>
</dbReference>
<comment type="caution">
    <text evidence="2">The sequence shown here is derived from an EMBL/GenBank/DDBJ whole genome shotgun (WGS) entry which is preliminary data.</text>
</comment>
<accession>A0A971M6V2</accession>
<reference evidence="2" key="1">
    <citation type="journal article" date="2020" name="Biotechnol. Biofuels">
        <title>New insights from the biogas microbiome by comprehensive genome-resolved metagenomics of nearly 1600 species originating from multiple anaerobic digesters.</title>
        <authorList>
            <person name="Campanaro S."/>
            <person name="Treu L."/>
            <person name="Rodriguez-R L.M."/>
            <person name="Kovalovszki A."/>
            <person name="Ziels R.M."/>
            <person name="Maus I."/>
            <person name="Zhu X."/>
            <person name="Kougias P.G."/>
            <person name="Basile A."/>
            <person name="Luo G."/>
            <person name="Schluter A."/>
            <person name="Konstantinidis K.T."/>
            <person name="Angelidaki I."/>
        </authorList>
    </citation>
    <scope>NUCLEOTIDE SEQUENCE</scope>
    <source>
        <strain evidence="2">AS06rmzACSIP_7</strain>
    </source>
</reference>
<evidence type="ECO:0000313" key="3">
    <source>
        <dbReference type="Proteomes" id="UP000777265"/>
    </source>
</evidence>
<name>A0A971M6V2_9BACT</name>
<sequence>MKRNNRGKLMYFLLAFFLLAPQIAWADGWIVVTFTEPYPPAARWSYDGGTTWLESNQSSPAIPHNSTYTVSFNSVPNWVSPSSVLNVKLKNNQVTRIERTYVRVGGGTVVPEEWPVWPQPSYLGSQYVPLTFTLINRNILPWVESDKTPSTSVWGSVLKMVDFSYNYAEDEETIKQLLYPATQNYLFSTQSNTSMSALNSSVGSVMTDTRFILPEYVENWLSFEDPPGTLVYVENQQFSNGIVSSWINSWIDFLKSRNINKAGMPLSDTGHGSPVATWPDNVWLSPLPGFLSYVDGLKPLYEPFGGAIVFLPTTDGVIHAFDVDPENDGYYGEIWGAMPLSSFLFGVYQEMHKRTLDLTLHPRIPTLGAPILIHDVEDGPGGWKRILTGATGIGTPLAPKAPEAWDSETGPGVSDILGIPQRLSGFTSGVFALDITDPRSSGVKQRWSVSNIDLGDGNGFLNIVSSATGNTWTKISYTALEGGSLPSFSEYRTLHTSLSRPVIGYTGSGTRTWHMVLLGIDNESYFHLYDINPLTGELIGSTQLNEVAALGTEIDFPSKIGAVVPWGENTPKLEEIYFYLSNGAFYSWDLYAGTAPRKILELEFKLQGEYYNAEVVQDFDGTFFIIDGQPHRYISFVVRLEKAGVGQGGGIIYGAVVVDITELELGENLPQTMEIGTHWGQTNVFVDESSAVQSMYLAEQMHGNEAFPVSAPFFYGGKLIIAATGYQSTGGYNGVYGKIYVADPITGEVQTETIHGVSLIGGALVDESGIFRVVTSTGEILSFDLTEYGLEPPGSGFGGEEQSEIIYWKRNN</sequence>
<protein>
    <submittedName>
        <fullName evidence="2">Uncharacterized protein</fullName>
    </submittedName>
</protein>
<proteinExistence type="predicted"/>
<gene>
    <name evidence="2" type="ORF">GXY80_13885</name>
</gene>
<feature type="chain" id="PRO_5037007074" evidence="1">
    <location>
        <begin position="27"/>
        <end position="812"/>
    </location>
</feature>
<reference evidence="2" key="2">
    <citation type="submission" date="2020-01" db="EMBL/GenBank/DDBJ databases">
        <authorList>
            <person name="Campanaro S."/>
        </authorList>
    </citation>
    <scope>NUCLEOTIDE SEQUENCE</scope>
    <source>
        <strain evidence="2">AS06rmzACSIP_7</strain>
    </source>
</reference>